<keyword evidence="4" id="KW-0012">Acyltransferase</keyword>
<feature type="region of interest" description="Disordered" evidence="1">
    <location>
        <begin position="350"/>
        <end position="373"/>
    </location>
</feature>
<dbReference type="RefSeq" id="WP_144591462.1">
    <property type="nucleotide sequence ID" value="NZ_VJWX01000343.1"/>
</dbReference>
<keyword evidence="4" id="KW-0808">Transferase</keyword>
<evidence type="ECO:0000313" key="4">
    <source>
        <dbReference type="EMBL" id="TVT34244.1"/>
    </source>
</evidence>
<feature type="transmembrane region" description="Helical" evidence="2">
    <location>
        <begin position="317"/>
        <end position="339"/>
    </location>
</feature>
<dbReference type="Pfam" id="PF01757">
    <property type="entry name" value="Acyl_transf_3"/>
    <property type="match status" value="1"/>
</dbReference>
<feature type="transmembrane region" description="Helical" evidence="2">
    <location>
        <begin position="182"/>
        <end position="200"/>
    </location>
</feature>
<evidence type="ECO:0000256" key="2">
    <source>
        <dbReference type="SAM" id="Phobius"/>
    </source>
</evidence>
<dbReference type="InterPro" id="IPR050879">
    <property type="entry name" value="Acyltransferase_3"/>
</dbReference>
<protein>
    <submittedName>
        <fullName evidence="4">Acyltransferase</fullName>
    </submittedName>
</protein>
<dbReference type="PANTHER" id="PTHR23028">
    <property type="entry name" value="ACETYLTRANSFERASE"/>
    <property type="match status" value="1"/>
</dbReference>
<accession>A0A558BCJ8</accession>
<feature type="transmembrane region" description="Helical" evidence="2">
    <location>
        <begin position="155"/>
        <end position="175"/>
    </location>
</feature>
<keyword evidence="2" id="KW-0472">Membrane</keyword>
<dbReference type="EMBL" id="VJWX01000343">
    <property type="protein sequence ID" value="TVT34244.1"/>
    <property type="molecule type" value="Genomic_DNA"/>
</dbReference>
<feature type="transmembrane region" description="Helical" evidence="2">
    <location>
        <begin position="47"/>
        <end position="67"/>
    </location>
</feature>
<keyword evidence="2" id="KW-0812">Transmembrane</keyword>
<dbReference type="AlphaFoldDB" id="A0A558BCJ8"/>
<gene>
    <name evidence="4" type="ORF">FNH05_26660</name>
</gene>
<reference evidence="4 5" key="2">
    <citation type="submission" date="2019-08" db="EMBL/GenBank/DDBJ databases">
        <title>Amycolatopsis acidicola sp. nov., isolated from peat swamp forest soil.</title>
        <authorList>
            <person name="Srisuk N."/>
        </authorList>
    </citation>
    <scope>NUCLEOTIDE SEQUENCE [LARGE SCALE GENOMIC DNA]</scope>
    <source>
        <strain evidence="4 5">TBRC 6029</strain>
    </source>
</reference>
<sequence>MRPERKIHANPNAGFAWLRTIGALVIVVDHCIPLLGVQGVAFFPPSWFVTPGYVTLMAFFAMSGFQVQDSWLRDPSWWRYSARRLLRIGPPLVVTLLITTLVIGPLITSWPAPAYFAHVQTWRYLVGTTVLFLMQHQLPGVFLGNPYPYAVNGSLWTLPMEVLAYGLVLVAGLVISFGAPRFVLFVLLGGLVWGDTVLGATEAYPGGGGSLLVVPIGSLVAFLVPFVIGMILRTYRDKIPLRPWVAVALVLAWIPLTETAASRYLLAAMASYGAITLASHWPWRWDRGRTLLSGSYGIYLWGFLITQLLVMAGVRQLWLLIALAVPAAFLAGQLSWRFVEEPTQRLRRYLRKPPPRPEPRSEAGRAVVATLSR</sequence>
<feature type="transmembrane region" description="Helical" evidence="2">
    <location>
        <begin position="88"/>
        <end position="107"/>
    </location>
</feature>
<evidence type="ECO:0000313" key="5">
    <source>
        <dbReference type="Proteomes" id="UP000320011"/>
    </source>
</evidence>
<keyword evidence="2" id="KW-1133">Transmembrane helix</keyword>
<feature type="transmembrane region" description="Helical" evidence="2">
    <location>
        <begin position="239"/>
        <end position="256"/>
    </location>
</feature>
<feature type="domain" description="Acyltransferase 3" evidence="3">
    <location>
        <begin position="13"/>
        <end position="331"/>
    </location>
</feature>
<feature type="transmembrane region" description="Helical" evidence="2">
    <location>
        <begin position="212"/>
        <end position="232"/>
    </location>
</feature>
<feature type="transmembrane region" description="Helical" evidence="2">
    <location>
        <begin position="262"/>
        <end position="283"/>
    </location>
</feature>
<dbReference type="OrthoDB" id="9796461at2"/>
<evidence type="ECO:0000259" key="3">
    <source>
        <dbReference type="Pfam" id="PF01757"/>
    </source>
</evidence>
<feature type="transmembrane region" description="Helical" evidence="2">
    <location>
        <begin position="21"/>
        <end position="41"/>
    </location>
</feature>
<keyword evidence="5" id="KW-1185">Reference proteome</keyword>
<dbReference type="GO" id="GO:0016747">
    <property type="term" value="F:acyltransferase activity, transferring groups other than amino-acyl groups"/>
    <property type="evidence" value="ECO:0007669"/>
    <property type="project" value="InterPro"/>
</dbReference>
<dbReference type="Proteomes" id="UP000320011">
    <property type="component" value="Unassembled WGS sequence"/>
</dbReference>
<evidence type="ECO:0000256" key="1">
    <source>
        <dbReference type="SAM" id="MobiDB-lite"/>
    </source>
</evidence>
<comment type="caution">
    <text evidence="4">The sequence shown here is derived from an EMBL/GenBank/DDBJ whole genome shotgun (WGS) entry which is preliminary data.</text>
</comment>
<feature type="transmembrane region" description="Helical" evidence="2">
    <location>
        <begin position="290"/>
        <end position="311"/>
    </location>
</feature>
<organism evidence="4 5">
    <name type="scientific">Amycolatopsis rhizosphaerae</name>
    <dbReference type="NCBI Taxonomy" id="2053003"/>
    <lineage>
        <taxon>Bacteria</taxon>
        <taxon>Bacillati</taxon>
        <taxon>Actinomycetota</taxon>
        <taxon>Actinomycetes</taxon>
        <taxon>Pseudonocardiales</taxon>
        <taxon>Pseudonocardiaceae</taxon>
        <taxon>Amycolatopsis</taxon>
    </lineage>
</organism>
<dbReference type="InterPro" id="IPR002656">
    <property type="entry name" value="Acyl_transf_3_dom"/>
</dbReference>
<name>A0A558BCJ8_9PSEU</name>
<reference evidence="4 5" key="1">
    <citation type="submission" date="2019-07" db="EMBL/GenBank/DDBJ databases">
        <authorList>
            <person name="Duangmal K."/>
            <person name="Teo W.F.A."/>
        </authorList>
    </citation>
    <scope>NUCLEOTIDE SEQUENCE [LARGE SCALE GENOMIC DNA]</scope>
    <source>
        <strain evidence="4 5">TBRC 6029</strain>
    </source>
</reference>
<proteinExistence type="predicted"/>